<comment type="caution">
    <text evidence="3">The sequence shown here is derived from an EMBL/GenBank/DDBJ whole genome shotgun (WGS) entry which is preliminary data.</text>
</comment>
<evidence type="ECO:0000256" key="2">
    <source>
        <dbReference type="SAM" id="SignalP"/>
    </source>
</evidence>
<evidence type="ECO:0000313" key="4">
    <source>
        <dbReference type="Proteomes" id="UP001501251"/>
    </source>
</evidence>
<protein>
    <recommendedName>
        <fullName evidence="5">Lipoprotein</fullName>
    </recommendedName>
</protein>
<feature type="signal peptide" evidence="2">
    <location>
        <begin position="1"/>
        <end position="22"/>
    </location>
</feature>
<reference evidence="4" key="1">
    <citation type="journal article" date="2019" name="Int. J. Syst. Evol. Microbiol.">
        <title>The Global Catalogue of Microorganisms (GCM) 10K type strain sequencing project: providing services to taxonomists for standard genome sequencing and annotation.</title>
        <authorList>
            <consortium name="The Broad Institute Genomics Platform"/>
            <consortium name="The Broad Institute Genome Sequencing Center for Infectious Disease"/>
            <person name="Wu L."/>
            <person name="Ma J."/>
        </authorList>
    </citation>
    <scope>NUCLEOTIDE SEQUENCE [LARGE SCALE GENOMIC DNA]</scope>
    <source>
        <strain evidence="4">JCM 17388</strain>
    </source>
</reference>
<dbReference type="RefSeq" id="WP_344919842.1">
    <property type="nucleotide sequence ID" value="NZ_BAABAQ010000008.1"/>
</dbReference>
<feature type="chain" id="PRO_5046185638" description="Lipoprotein" evidence="2">
    <location>
        <begin position="23"/>
        <end position="272"/>
    </location>
</feature>
<evidence type="ECO:0000313" key="3">
    <source>
        <dbReference type="EMBL" id="GAA4196388.1"/>
    </source>
</evidence>
<name>A0ABP8B3E5_9ACTN</name>
<accession>A0ABP8B3E5</accession>
<dbReference type="EMBL" id="BAABAQ010000008">
    <property type="protein sequence ID" value="GAA4196388.1"/>
    <property type="molecule type" value="Genomic_DNA"/>
</dbReference>
<evidence type="ECO:0008006" key="5">
    <source>
        <dbReference type="Google" id="ProtNLM"/>
    </source>
</evidence>
<dbReference type="PROSITE" id="PS51257">
    <property type="entry name" value="PROKAR_LIPOPROTEIN"/>
    <property type="match status" value="1"/>
</dbReference>
<keyword evidence="2" id="KW-0732">Signal</keyword>
<gene>
    <name evidence="3" type="ORF">GCM10022252_43580</name>
</gene>
<organism evidence="3 4">
    <name type="scientific">Streptosporangium oxazolinicum</name>
    <dbReference type="NCBI Taxonomy" id="909287"/>
    <lineage>
        <taxon>Bacteria</taxon>
        <taxon>Bacillati</taxon>
        <taxon>Actinomycetota</taxon>
        <taxon>Actinomycetes</taxon>
        <taxon>Streptosporangiales</taxon>
        <taxon>Streptosporangiaceae</taxon>
        <taxon>Streptosporangium</taxon>
    </lineage>
</organism>
<dbReference type="Proteomes" id="UP001501251">
    <property type="component" value="Unassembled WGS sequence"/>
</dbReference>
<proteinExistence type="predicted"/>
<feature type="region of interest" description="Disordered" evidence="1">
    <location>
        <begin position="250"/>
        <end position="272"/>
    </location>
</feature>
<keyword evidence="4" id="KW-1185">Reference proteome</keyword>
<evidence type="ECO:0000256" key="1">
    <source>
        <dbReference type="SAM" id="MobiDB-lite"/>
    </source>
</evidence>
<sequence length="272" mass="29091">MTHSTRIVGALTLLLLVGCAGCTGDDEETKQAAALQPIAVREQASSIVKGDDGYVVNWAGVLANTNPWHFGEHVVATVVAKNSQGKEVVRLEQPLDAVPPAGTLPFTGQVVTQDKPADVSIAYRPARWHQAGRIVSAFQPFPVREVLTDRTADGDYLVTGYVGTPYVIPARSLAVTALLRDKQGKLLGGGSTFVDNVQAGQKRRFIMQIKSVENTRDIASAEVTARTWGSSSRPFEQLALGGSLPLNTVKPKMPPFAKDRGRQAPLAGADRP</sequence>